<dbReference type="InterPro" id="IPR000719">
    <property type="entry name" value="Prot_kinase_dom"/>
</dbReference>
<reference evidence="21" key="1">
    <citation type="submission" date="2020-03" db="EMBL/GenBank/DDBJ databases">
        <title>A high-quality chromosome-level genome assembly of a woody plant with both climbing and erect habits, Rhamnella rubrinervis.</title>
        <authorList>
            <person name="Lu Z."/>
            <person name="Yang Y."/>
            <person name="Zhu X."/>
            <person name="Sun Y."/>
        </authorList>
    </citation>
    <scope>NUCLEOTIDE SEQUENCE</scope>
    <source>
        <strain evidence="21">BYM</strain>
        <tissue evidence="21">Leaf</tissue>
    </source>
</reference>
<keyword evidence="15" id="KW-0245">EGF-like domain</keyword>
<evidence type="ECO:0000256" key="11">
    <source>
        <dbReference type="ARBA" id="ARBA00023136"/>
    </source>
</evidence>
<accession>A0A8K0DP71</accession>
<keyword evidence="11 18" id="KW-0472">Membrane</keyword>
<feature type="domain" description="EGF-like" evidence="20">
    <location>
        <begin position="217"/>
        <end position="253"/>
    </location>
</feature>
<dbReference type="EMBL" id="VOIH02000012">
    <property type="protein sequence ID" value="KAF3431759.1"/>
    <property type="molecule type" value="Genomic_DNA"/>
</dbReference>
<dbReference type="PANTHER" id="PTHR46008">
    <property type="entry name" value="LEAF RUST 10 DISEASE-RESISTANCE LOCUS RECEPTOR-LIKE PROTEIN KINASE-LIKE 1.4"/>
    <property type="match status" value="1"/>
</dbReference>
<evidence type="ECO:0000256" key="18">
    <source>
        <dbReference type="SAM" id="Phobius"/>
    </source>
</evidence>
<dbReference type="PROSITE" id="PS50026">
    <property type="entry name" value="EGF_3"/>
    <property type="match status" value="1"/>
</dbReference>
<keyword evidence="10 18" id="KW-1133">Transmembrane helix</keyword>
<keyword evidence="4" id="KW-0808">Transferase</keyword>
<evidence type="ECO:0000256" key="14">
    <source>
        <dbReference type="ARBA" id="ARBA00048679"/>
    </source>
</evidence>
<dbReference type="PANTHER" id="PTHR46008:SF2">
    <property type="entry name" value="LEAF RUST 10 DISEASE-RESISTANCE LOCUS RECEPTOR-LIKE PROTEIN KINASE-LIKE 1.4"/>
    <property type="match status" value="1"/>
</dbReference>
<evidence type="ECO:0000256" key="12">
    <source>
        <dbReference type="ARBA" id="ARBA00023180"/>
    </source>
</evidence>
<evidence type="ECO:0000313" key="22">
    <source>
        <dbReference type="Proteomes" id="UP000796880"/>
    </source>
</evidence>
<keyword evidence="7 16" id="KW-0547">Nucleotide-binding</keyword>
<dbReference type="Pfam" id="PF14380">
    <property type="entry name" value="WAK_assoc"/>
    <property type="match status" value="1"/>
</dbReference>
<keyword evidence="15" id="KW-1015">Disulfide bond</keyword>
<dbReference type="GO" id="GO:0005524">
    <property type="term" value="F:ATP binding"/>
    <property type="evidence" value="ECO:0007669"/>
    <property type="project" value="UniProtKB-UniRule"/>
</dbReference>
<comment type="caution">
    <text evidence="15">Lacks conserved residue(s) required for the propagation of feature annotation.</text>
</comment>
<keyword evidence="22" id="KW-1185">Reference proteome</keyword>
<comment type="catalytic activity">
    <reaction evidence="13">
        <text>L-threonyl-[protein] + ATP = O-phospho-L-threonyl-[protein] + ADP + H(+)</text>
        <dbReference type="Rhea" id="RHEA:46608"/>
        <dbReference type="Rhea" id="RHEA-COMP:11060"/>
        <dbReference type="Rhea" id="RHEA-COMP:11605"/>
        <dbReference type="ChEBI" id="CHEBI:15378"/>
        <dbReference type="ChEBI" id="CHEBI:30013"/>
        <dbReference type="ChEBI" id="CHEBI:30616"/>
        <dbReference type="ChEBI" id="CHEBI:61977"/>
        <dbReference type="ChEBI" id="CHEBI:456216"/>
        <dbReference type="EC" id="2.7.11.1"/>
    </reaction>
</comment>
<evidence type="ECO:0000256" key="5">
    <source>
        <dbReference type="ARBA" id="ARBA00022692"/>
    </source>
</evidence>
<dbReference type="InterPro" id="IPR025287">
    <property type="entry name" value="WAK_GUB"/>
</dbReference>
<dbReference type="PROSITE" id="PS50011">
    <property type="entry name" value="PROTEIN_KINASE_DOM"/>
    <property type="match status" value="1"/>
</dbReference>
<feature type="region of interest" description="Disordered" evidence="17">
    <location>
        <begin position="788"/>
        <end position="852"/>
    </location>
</feature>
<dbReference type="PROSITE" id="PS00107">
    <property type="entry name" value="PROTEIN_KINASE_ATP"/>
    <property type="match status" value="1"/>
</dbReference>
<dbReference type="FunFam" id="1.10.510.10:FF:000161">
    <property type="entry name" value="Wall-associated receptor kinase-like 20"/>
    <property type="match status" value="1"/>
</dbReference>
<dbReference type="InterPro" id="IPR017441">
    <property type="entry name" value="Protein_kinase_ATP_BS"/>
</dbReference>
<dbReference type="EC" id="2.7.11.1" evidence="2"/>
<keyword evidence="12" id="KW-0325">Glycoprotein</keyword>
<dbReference type="OrthoDB" id="4062651at2759"/>
<evidence type="ECO:0000256" key="10">
    <source>
        <dbReference type="ARBA" id="ARBA00022989"/>
    </source>
</evidence>
<dbReference type="InterPro" id="IPR001245">
    <property type="entry name" value="Ser-Thr/Tyr_kinase_cat_dom"/>
</dbReference>
<dbReference type="Pfam" id="PF07714">
    <property type="entry name" value="PK_Tyr_Ser-Thr"/>
    <property type="match status" value="1"/>
</dbReference>
<dbReference type="InterPro" id="IPR032872">
    <property type="entry name" value="WAK_assoc_C"/>
</dbReference>
<keyword evidence="8" id="KW-0418">Kinase</keyword>
<evidence type="ECO:0000256" key="2">
    <source>
        <dbReference type="ARBA" id="ARBA00012513"/>
    </source>
</evidence>
<evidence type="ECO:0000256" key="6">
    <source>
        <dbReference type="ARBA" id="ARBA00022729"/>
    </source>
</evidence>
<dbReference type="GO" id="GO:0030247">
    <property type="term" value="F:polysaccharide binding"/>
    <property type="evidence" value="ECO:0007669"/>
    <property type="project" value="InterPro"/>
</dbReference>
<keyword evidence="6" id="KW-0732">Signal</keyword>
<dbReference type="Pfam" id="PF13947">
    <property type="entry name" value="GUB_WAK_bind"/>
    <property type="match status" value="1"/>
</dbReference>
<feature type="transmembrane region" description="Helical" evidence="18">
    <location>
        <begin position="473"/>
        <end position="492"/>
    </location>
</feature>
<comment type="catalytic activity">
    <reaction evidence="14">
        <text>L-seryl-[protein] + ATP = O-phospho-L-seryl-[protein] + ADP + H(+)</text>
        <dbReference type="Rhea" id="RHEA:17989"/>
        <dbReference type="Rhea" id="RHEA-COMP:9863"/>
        <dbReference type="Rhea" id="RHEA-COMP:11604"/>
        <dbReference type="ChEBI" id="CHEBI:15378"/>
        <dbReference type="ChEBI" id="CHEBI:29999"/>
        <dbReference type="ChEBI" id="CHEBI:30616"/>
        <dbReference type="ChEBI" id="CHEBI:83421"/>
        <dbReference type="ChEBI" id="CHEBI:456216"/>
        <dbReference type="EC" id="2.7.11.1"/>
    </reaction>
</comment>
<dbReference type="InterPro" id="IPR000742">
    <property type="entry name" value="EGF"/>
</dbReference>
<dbReference type="SUPFAM" id="SSF56112">
    <property type="entry name" value="Protein kinase-like (PK-like)"/>
    <property type="match status" value="1"/>
</dbReference>
<dbReference type="PROSITE" id="PS00108">
    <property type="entry name" value="PROTEIN_KINASE_ST"/>
    <property type="match status" value="1"/>
</dbReference>
<dbReference type="InterPro" id="IPR011009">
    <property type="entry name" value="Kinase-like_dom_sf"/>
</dbReference>
<evidence type="ECO:0000256" key="7">
    <source>
        <dbReference type="ARBA" id="ARBA00022741"/>
    </source>
</evidence>
<evidence type="ECO:0000256" key="3">
    <source>
        <dbReference type="ARBA" id="ARBA00022527"/>
    </source>
</evidence>
<evidence type="ECO:0000256" key="17">
    <source>
        <dbReference type="SAM" id="MobiDB-lite"/>
    </source>
</evidence>
<dbReference type="AlphaFoldDB" id="A0A8K0DP71"/>
<dbReference type="GO" id="GO:0005886">
    <property type="term" value="C:plasma membrane"/>
    <property type="evidence" value="ECO:0007669"/>
    <property type="project" value="UniProtKB-ARBA"/>
</dbReference>
<feature type="domain" description="Protein kinase" evidence="19">
    <location>
        <begin position="509"/>
        <end position="784"/>
    </location>
</feature>
<evidence type="ECO:0000313" key="21">
    <source>
        <dbReference type="EMBL" id="KAF3431759.1"/>
    </source>
</evidence>
<evidence type="ECO:0000256" key="13">
    <source>
        <dbReference type="ARBA" id="ARBA00047899"/>
    </source>
</evidence>
<dbReference type="InterPro" id="IPR008271">
    <property type="entry name" value="Ser/Thr_kinase_AS"/>
</dbReference>
<sequence length="852" mass="96026">MRLQKLINLEKLIQVGIIIFFFLTLSVESVLSTDPRYEACRGPRNCGTGPSISYPFYIHGAGVDFCGQPDFKIVCEEKKPIYSTPRGPIIKDISYENQSFRLAAVELENTTCLAPSHYFSKHSSLSFSSNHADIQFFYGCNESFTLNLERFLVPCASNSSYHSFVALVPGTVDLSKGKGCESEVAVPINLEGDQTNQTITSVDYVELLKTGFILEWHGDACEKYCRESGGRCGYENGVSVCFCPHGTHPTNCNENGKPSLDILLLMLLNSAEEKHHPHCEPFQCGKLGEIRWPYKEKKHPHHCGLYTVDCSEENSPKIQLKRKDTGIKSLKSLRQILFSSMTLTSGKRSLPAAVNLWKSLVFRALPSSSFYLHVEVIQSLECLKCQERGGECLLADSKNNSVVQKLPAPDHTGNPNDFFSFLPTGFRLQLLINIDCLQCHHELHRCLFDFKKQTHYCATEDTGDNGWRRRLKFGLGFGLGVPVLFLIIFMLWRYKERHASKFLARSITDPHEKELGDGGFGTVYHGKLKDGREVAVKRLYQHNYKRVEQFKNEVEILTRLRHKNLVSLYGCTSRHSRELLLVYEYIPKGTVADHLHGDRAQPGSLPWSIRMSIAIETATALTYLHASDIVHRDVKTNNILLDNNFSVKVADFGLSRLFPTDVTHISTCPQGTPGYVDPEYHQCYQLTTKSDVYSFGVVLIELISSMPAVDITRQKEEINLANLATNKIQKCEFNELIDPSIGFESDGEVRRMTIAVAALAFQCLQQSKEMRPSMEEVLEALKSIEREVDRPEDQEKEFDDLGVTERVQPPSSPECDELGLLKNTRPPLSPISVTQKWPSTRSVTPNDSGKSI</sequence>
<gene>
    <name evidence="21" type="ORF">FNV43_RR26495</name>
</gene>
<comment type="caution">
    <text evidence="21">The sequence shown here is derived from an EMBL/GenBank/DDBJ whole genome shotgun (WGS) entry which is preliminary data.</text>
</comment>
<evidence type="ECO:0000256" key="9">
    <source>
        <dbReference type="ARBA" id="ARBA00022840"/>
    </source>
</evidence>
<feature type="compositionally biased region" description="Polar residues" evidence="17">
    <location>
        <begin position="831"/>
        <end position="852"/>
    </location>
</feature>
<keyword evidence="5 18" id="KW-0812">Transmembrane</keyword>
<evidence type="ECO:0000259" key="20">
    <source>
        <dbReference type="PROSITE" id="PS50026"/>
    </source>
</evidence>
<feature type="disulfide bond" evidence="15">
    <location>
        <begin position="243"/>
        <end position="252"/>
    </location>
</feature>
<feature type="binding site" evidence="16">
    <location>
        <position position="537"/>
    </location>
    <ligand>
        <name>ATP</name>
        <dbReference type="ChEBI" id="CHEBI:30616"/>
    </ligand>
</feature>
<protein>
    <recommendedName>
        <fullName evidence="2">non-specific serine/threonine protein kinase</fullName>
        <ecNumber evidence="2">2.7.11.1</ecNumber>
    </recommendedName>
</protein>
<dbReference type="Proteomes" id="UP000796880">
    <property type="component" value="Unassembled WGS sequence"/>
</dbReference>
<dbReference type="GO" id="GO:0004674">
    <property type="term" value="F:protein serine/threonine kinase activity"/>
    <property type="evidence" value="ECO:0007669"/>
    <property type="project" value="UniProtKB-KW"/>
</dbReference>
<evidence type="ECO:0000256" key="8">
    <source>
        <dbReference type="ARBA" id="ARBA00022777"/>
    </source>
</evidence>
<evidence type="ECO:0000256" key="4">
    <source>
        <dbReference type="ARBA" id="ARBA00022679"/>
    </source>
</evidence>
<evidence type="ECO:0000256" key="15">
    <source>
        <dbReference type="PROSITE-ProRule" id="PRU00076"/>
    </source>
</evidence>
<evidence type="ECO:0000256" key="16">
    <source>
        <dbReference type="PROSITE-ProRule" id="PRU10141"/>
    </source>
</evidence>
<evidence type="ECO:0000256" key="1">
    <source>
        <dbReference type="ARBA" id="ARBA00004167"/>
    </source>
</evidence>
<keyword evidence="9 16" id="KW-0067">ATP-binding</keyword>
<name>A0A8K0DP71_9ROSA</name>
<dbReference type="Gene3D" id="3.30.200.20">
    <property type="entry name" value="Phosphorylase Kinase, domain 1"/>
    <property type="match status" value="1"/>
</dbReference>
<dbReference type="Gene3D" id="1.10.510.10">
    <property type="entry name" value="Transferase(Phosphotransferase) domain 1"/>
    <property type="match status" value="1"/>
</dbReference>
<keyword evidence="3" id="KW-0723">Serine/threonine-protein kinase</keyword>
<organism evidence="21 22">
    <name type="scientific">Rhamnella rubrinervis</name>
    <dbReference type="NCBI Taxonomy" id="2594499"/>
    <lineage>
        <taxon>Eukaryota</taxon>
        <taxon>Viridiplantae</taxon>
        <taxon>Streptophyta</taxon>
        <taxon>Embryophyta</taxon>
        <taxon>Tracheophyta</taxon>
        <taxon>Spermatophyta</taxon>
        <taxon>Magnoliopsida</taxon>
        <taxon>eudicotyledons</taxon>
        <taxon>Gunneridae</taxon>
        <taxon>Pentapetalae</taxon>
        <taxon>rosids</taxon>
        <taxon>fabids</taxon>
        <taxon>Rosales</taxon>
        <taxon>Rhamnaceae</taxon>
        <taxon>rhamnoid group</taxon>
        <taxon>Rhamneae</taxon>
        <taxon>Rhamnella</taxon>
    </lineage>
</organism>
<dbReference type="SMART" id="SM00220">
    <property type="entry name" value="S_TKc"/>
    <property type="match status" value="1"/>
</dbReference>
<comment type="subcellular location">
    <subcellularLocation>
        <location evidence="1">Membrane</location>
        <topology evidence="1">Single-pass membrane protein</topology>
    </subcellularLocation>
</comment>
<feature type="transmembrane region" description="Helical" evidence="18">
    <location>
        <begin position="12"/>
        <end position="31"/>
    </location>
</feature>
<proteinExistence type="predicted"/>
<evidence type="ECO:0000259" key="19">
    <source>
        <dbReference type="PROSITE" id="PS50011"/>
    </source>
</evidence>